<keyword evidence="3" id="KW-0663">Pyridoxal phosphate</keyword>
<evidence type="ECO:0000313" key="7">
    <source>
        <dbReference type="Proteomes" id="UP000590740"/>
    </source>
</evidence>
<dbReference type="NCBIfam" id="NF004771">
    <property type="entry name" value="PRK06110.1"/>
    <property type="match status" value="1"/>
</dbReference>
<evidence type="ECO:0000256" key="3">
    <source>
        <dbReference type="ARBA" id="ARBA00022898"/>
    </source>
</evidence>
<comment type="cofactor">
    <cofactor evidence="1">
        <name>pyridoxal 5'-phosphate</name>
        <dbReference type="ChEBI" id="CHEBI:597326"/>
    </cofactor>
</comment>
<dbReference type="PANTHER" id="PTHR48078:SF7">
    <property type="entry name" value="BLL6502 PROTEIN"/>
    <property type="match status" value="1"/>
</dbReference>
<dbReference type="InterPro" id="IPR050147">
    <property type="entry name" value="Ser/Thr_Dehydratase"/>
</dbReference>
<dbReference type="PROSITE" id="PS00165">
    <property type="entry name" value="DEHYDRATASE_SER_THR"/>
    <property type="match status" value="1"/>
</dbReference>
<sequence>MQPLPTLSEIESAKALIRPHIRETPTYRWPLLESGLGCELWMKHENHTPVGAFKIRGGLVYMDELKRHQPGVRGVIAASTGNHGQSIAYAARRNGLRAVIVVPHGNNPEKNAAMRSLGAELVEHGREFQEALEYSRELAARESLHAVPSFHPWLVRGVATYALELFHSVADLDAIFVPIGLGSGFCGIASAREALGLKTKIIGVVSAHAPAYALSFQQRQFVEQSSMTRVAEGVACKTPNQDALQHILHHAHDILTVTDDEALAAMREIIQSTHNIAEGSGALAHAALKKHRADWQGKRVACILSGANASMSILREALGA</sequence>
<dbReference type="PANTHER" id="PTHR48078">
    <property type="entry name" value="THREONINE DEHYDRATASE, MITOCHONDRIAL-RELATED"/>
    <property type="match status" value="1"/>
</dbReference>
<dbReference type="Pfam" id="PF00291">
    <property type="entry name" value="PALP"/>
    <property type="match status" value="1"/>
</dbReference>
<dbReference type="InterPro" id="IPR000634">
    <property type="entry name" value="Ser/Thr_deHydtase_PyrdxlP-BS"/>
</dbReference>
<dbReference type="GO" id="GO:0006565">
    <property type="term" value="P:L-serine catabolic process"/>
    <property type="evidence" value="ECO:0007669"/>
    <property type="project" value="TreeGrafter"/>
</dbReference>
<dbReference type="GO" id="GO:0006567">
    <property type="term" value="P:L-threonine catabolic process"/>
    <property type="evidence" value="ECO:0007669"/>
    <property type="project" value="TreeGrafter"/>
</dbReference>
<protein>
    <submittedName>
        <fullName evidence="6">Threonine dehydratase</fullName>
        <ecNumber evidence="6">4.3.1.19</ecNumber>
    </submittedName>
</protein>
<dbReference type="GO" id="GO:0009097">
    <property type="term" value="P:isoleucine biosynthetic process"/>
    <property type="evidence" value="ECO:0007669"/>
    <property type="project" value="TreeGrafter"/>
</dbReference>
<organism evidence="6 7">
    <name type="scientific">Prosthecobacter vanneervenii</name>
    <dbReference type="NCBI Taxonomy" id="48466"/>
    <lineage>
        <taxon>Bacteria</taxon>
        <taxon>Pseudomonadati</taxon>
        <taxon>Verrucomicrobiota</taxon>
        <taxon>Verrucomicrobiia</taxon>
        <taxon>Verrucomicrobiales</taxon>
        <taxon>Verrucomicrobiaceae</taxon>
        <taxon>Prosthecobacter</taxon>
    </lineage>
</organism>
<evidence type="ECO:0000259" key="5">
    <source>
        <dbReference type="Pfam" id="PF00291"/>
    </source>
</evidence>
<evidence type="ECO:0000256" key="4">
    <source>
        <dbReference type="ARBA" id="ARBA00023239"/>
    </source>
</evidence>
<dbReference type="GO" id="GO:0004794">
    <property type="term" value="F:threonine deaminase activity"/>
    <property type="evidence" value="ECO:0007669"/>
    <property type="project" value="UniProtKB-EC"/>
</dbReference>
<proteinExistence type="inferred from homology"/>
<accession>A0A7W8DLV1</accession>
<comment type="similarity">
    <text evidence="2">Belongs to the serine/threonine dehydratase family.</text>
</comment>
<dbReference type="InterPro" id="IPR001926">
    <property type="entry name" value="TrpB-like_PALP"/>
</dbReference>
<dbReference type="AlphaFoldDB" id="A0A7W8DLV1"/>
<evidence type="ECO:0000256" key="2">
    <source>
        <dbReference type="ARBA" id="ARBA00010869"/>
    </source>
</evidence>
<dbReference type="GO" id="GO:0003941">
    <property type="term" value="F:L-serine ammonia-lyase activity"/>
    <property type="evidence" value="ECO:0007669"/>
    <property type="project" value="TreeGrafter"/>
</dbReference>
<evidence type="ECO:0000313" key="6">
    <source>
        <dbReference type="EMBL" id="MBB5034713.1"/>
    </source>
</evidence>
<dbReference type="FunFam" id="3.40.50.1100:FF:000005">
    <property type="entry name" value="Threonine dehydratase catabolic"/>
    <property type="match status" value="1"/>
</dbReference>
<dbReference type="SUPFAM" id="SSF53686">
    <property type="entry name" value="Tryptophan synthase beta subunit-like PLP-dependent enzymes"/>
    <property type="match status" value="1"/>
</dbReference>
<keyword evidence="4 6" id="KW-0456">Lyase</keyword>
<reference evidence="6 7" key="1">
    <citation type="submission" date="2020-08" db="EMBL/GenBank/DDBJ databases">
        <title>Genomic Encyclopedia of Type Strains, Phase IV (KMG-IV): sequencing the most valuable type-strain genomes for metagenomic binning, comparative biology and taxonomic classification.</title>
        <authorList>
            <person name="Goeker M."/>
        </authorList>
    </citation>
    <scope>NUCLEOTIDE SEQUENCE [LARGE SCALE GENOMIC DNA]</scope>
    <source>
        <strain evidence="6 7">DSM 12252</strain>
    </source>
</reference>
<dbReference type="EMBL" id="JACHIG010000011">
    <property type="protein sequence ID" value="MBB5034713.1"/>
    <property type="molecule type" value="Genomic_DNA"/>
</dbReference>
<name>A0A7W8DLV1_9BACT</name>
<dbReference type="InterPro" id="IPR036052">
    <property type="entry name" value="TrpB-like_PALP_sf"/>
</dbReference>
<dbReference type="Gene3D" id="3.40.50.1100">
    <property type="match status" value="2"/>
</dbReference>
<evidence type="ECO:0000256" key="1">
    <source>
        <dbReference type="ARBA" id="ARBA00001933"/>
    </source>
</evidence>
<comment type="caution">
    <text evidence="6">The sequence shown here is derived from an EMBL/GenBank/DDBJ whole genome shotgun (WGS) entry which is preliminary data.</text>
</comment>
<keyword evidence="7" id="KW-1185">Reference proteome</keyword>
<gene>
    <name evidence="6" type="ORF">HNQ65_004321</name>
</gene>
<dbReference type="EC" id="4.3.1.19" evidence="6"/>
<dbReference type="GO" id="GO:0030170">
    <property type="term" value="F:pyridoxal phosphate binding"/>
    <property type="evidence" value="ECO:0007669"/>
    <property type="project" value="InterPro"/>
</dbReference>
<dbReference type="CDD" id="cd01562">
    <property type="entry name" value="Thr-dehyd"/>
    <property type="match status" value="1"/>
</dbReference>
<feature type="domain" description="Tryptophan synthase beta chain-like PALP" evidence="5">
    <location>
        <begin position="17"/>
        <end position="306"/>
    </location>
</feature>
<dbReference type="Proteomes" id="UP000590740">
    <property type="component" value="Unassembled WGS sequence"/>
</dbReference>